<dbReference type="AlphaFoldDB" id="A0AAD5XGQ5"/>
<proteinExistence type="predicted"/>
<dbReference type="GO" id="GO:0005886">
    <property type="term" value="C:plasma membrane"/>
    <property type="evidence" value="ECO:0007669"/>
    <property type="project" value="TreeGrafter"/>
</dbReference>
<dbReference type="Gene3D" id="1.10.287.70">
    <property type="match status" value="1"/>
</dbReference>
<keyword evidence="4" id="KW-1185">Reference proteome</keyword>
<reference evidence="3" key="1">
    <citation type="submission" date="2020-05" db="EMBL/GenBank/DDBJ databases">
        <title>Phylogenomic resolution of chytrid fungi.</title>
        <authorList>
            <person name="Stajich J.E."/>
            <person name="Amses K."/>
            <person name="Simmons R."/>
            <person name="Seto K."/>
            <person name="Myers J."/>
            <person name="Bonds A."/>
            <person name="Quandt C.A."/>
            <person name="Barry K."/>
            <person name="Liu P."/>
            <person name="Grigoriev I."/>
            <person name="Longcore J.E."/>
            <person name="James T.Y."/>
        </authorList>
    </citation>
    <scope>NUCLEOTIDE SEQUENCE</scope>
    <source>
        <strain evidence="3">JEL0513</strain>
    </source>
</reference>
<evidence type="ECO:0000259" key="2">
    <source>
        <dbReference type="Pfam" id="PF07885"/>
    </source>
</evidence>
<evidence type="ECO:0000313" key="3">
    <source>
        <dbReference type="EMBL" id="KAJ3117841.1"/>
    </source>
</evidence>
<comment type="caution">
    <text evidence="3">The sequence shown here is derived from an EMBL/GenBank/DDBJ whole genome shotgun (WGS) entry which is preliminary data.</text>
</comment>
<accession>A0AAD5XGQ5</accession>
<dbReference type="PRINTS" id="PR01463">
    <property type="entry name" value="EAGCHANLFMLY"/>
</dbReference>
<dbReference type="EMBL" id="JADGJH010001149">
    <property type="protein sequence ID" value="KAJ3117841.1"/>
    <property type="molecule type" value="Genomic_DNA"/>
</dbReference>
<gene>
    <name evidence="3" type="primary">KIF27_1</name>
    <name evidence="3" type="ORF">HK100_000728</name>
</gene>
<organism evidence="3 4">
    <name type="scientific">Physocladia obscura</name>
    <dbReference type="NCBI Taxonomy" id="109957"/>
    <lineage>
        <taxon>Eukaryota</taxon>
        <taxon>Fungi</taxon>
        <taxon>Fungi incertae sedis</taxon>
        <taxon>Chytridiomycota</taxon>
        <taxon>Chytridiomycota incertae sedis</taxon>
        <taxon>Chytridiomycetes</taxon>
        <taxon>Chytridiales</taxon>
        <taxon>Chytriomycetaceae</taxon>
        <taxon>Physocladia</taxon>
    </lineage>
</organism>
<dbReference type="GO" id="GO:0005242">
    <property type="term" value="F:inward rectifier potassium channel activity"/>
    <property type="evidence" value="ECO:0007669"/>
    <property type="project" value="TreeGrafter"/>
</dbReference>
<dbReference type="PANTHER" id="PTHR10217:SF548">
    <property type="entry name" value="GH12235P"/>
    <property type="match status" value="1"/>
</dbReference>
<dbReference type="InterPro" id="IPR013099">
    <property type="entry name" value="K_chnl_dom"/>
</dbReference>
<dbReference type="InterPro" id="IPR050818">
    <property type="entry name" value="KCNH_animal-type"/>
</dbReference>
<keyword evidence="1" id="KW-0812">Transmembrane</keyword>
<evidence type="ECO:0000313" key="4">
    <source>
        <dbReference type="Proteomes" id="UP001211907"/>
    </source>
</evidence>
<dbReference type="Pfam" id="PF07885">
    <property type="entry name" value="Ion_trans_2"/>
    <property type="match status" value="1"/>
</dbReference>
<keyword evidence="1" id="KW-0472">Membrane</keyword>
<protein>
    <submittedName>
        <fullName evidence="3">Kinesin-like protein kif27</fullName>
    </submittedName>
</protein>
<dbReference type="Proteomes" id="UP001211907">
    <property type="component" value="Unassembled WGS sequence"/>
</dbReference>
<keyword evidence="1" id="KW-1133">Transmembrane helix</keyword>
<feature type="transmembrane region" description="Helical" evidence="1">
    <location>
        <begin position="149"/>
        <end position="165"/>
    </location>
</feature>
<feature type="domain" description="Potassium channel" evidence="2">
    <location>
        <begin position="120"/>
        <end position="166"/>
    </location>
</feature>
<evidence type="ECO:0000256" key="1">
    <source>
        <dbReference type="SAM" id="Phobius"/>
    </source>
</evidence>
<dbReference type="PANTHER" id="PTHR10217">
    <property type="entry name" value="VOLTAGE AND LIGAND GATED POTASSIUM CHANNEL"/>
    <property type="match status" value="1"/>
</dbReference>
<dbReference type="InterPro" id="IPR003938">
    <property type="entry name" value="K_chnl_volt-dep_EAG/ELK/ERG"/>
</dbReference>
<dbReference type="SUPFAM" id="SSF81324">
    <property type="entry name" value="Voltage-gated potassium channels"/>
    <property type="match status" value="1"/>
</dbReference>
<name>A0AAD5XGQ5_9FUNG</name>
<sequence>MAVNYLYSTQFCFDVIANLPYDLIAFGWIKDSNINSALYVLGLTRTVKMIRVVWVLVYFRKQEQKLHAGFACMWFSLACPHGTPESCLSPSWVSGSTDPSVVSVPALVSNGEWTCSEWSIYVQSLYWTVTTMTTTGYGDITAKNDGERVFALFTMIIGVLFYAYVSGLF</sequence>
<dbReference type="GO" id="GO:0042391">
    <property type="term" value="P:regulation of membrane potential"/>
    <property type="evidence" value="ECO:0007669"/>
    <property type="project" value="TreeGrafter"/>
</dbReference>